<accession>A0AAW2C0N6</accession>
<keyword evidence="3" id="KW-1185">Reference proteome</keyword>
<evidence type="ECO:0008006" key="4">
    <source>
        <dbReference type="Google" id="ProtNLM"/>
    </source>
</evidence>
<dbReference type="PANTHER" id="PTHR47481:SF37">
    <property type="entry name" value="RETROTRANSPOSON GAG DOMAIN-CONTAINING PROTEIN"/>
    <property type="match status" value="1"/>
</dbReference>
<feature type="compositionally biased region" description="Polar residues" evidence="1">
    <location>
        <begin position="244"/>
        <end position="254"/>
    </location>
</feature>
<evidence type="ECO:0000313" key="3">
    <source>
        <dbReference type="Proteomes" id="UP001459277"/>
    </source>
</evidence>
<gene>
    <name evidence="2" type="ORF">SO802_025932</name>
</gene>
<dbReference type="AlphaFoldDB" id="A0AAW2C0N6"/>
<evidence type="ECO:0000256" key="1">
    <source>
        <dbReference type="SAM" id="MobiDB-lite"/>
    </source>
</evidence>
<comment type="caution">
    <text evidence="2">The sequence shown here is derived from an EMBL/GenBank/DDBJ whole genome shotgun (WGS) entry which is preliminary data.</text>
</comment>
<organism evidence="2 3">
    <name type="scientific">Lithocarpus litseifolius</name>
    <dbReference type="NCBI Taxonomy" id="425828"/>
    <lineage>
        <taxon>Eukaryota</taxon>
        <taxon>Viridiplantae</taxon>
        <taxon>Streptophyta</taxon>
        <taxon>Embryophyta</taxon>
        <taxon>Tracheophyta</taxon>
        <taxon>Spermatophyta</taxon>
        <taxon>Magnoliopsida</taxon>
        <taxon>eudicotyledons</taxon>
        <taxon>Gunneridae</taxon>
        <taxon>Pentapetalae</taxon>
        <taxon>rosids</taxon>
        <taxon>fabids</taxon>
        <taxon>Fagales</taxon>
        <taxon>Fagaceae</taxon>
        <taxon>Lithocarpus</taxon>
    </lineage>
</organism>
<reference evidence="2 3" key="1">
    <citation type="submission" date="2024-01" db="EMBL/GenBank/DDBJ databases">
        <title>A telomere-to-telomere, gap-free genome of sweet tea (Lithocarpus litseifolius).</title>
        <authorList>
            <person name="Zhou J."/>
        </authorList>
    </citation>
    <scope>NUCLEOTIDE SEQUENCE [LARGE SCALE GENOMIC DNA]</scope>
    <source>
        <strain evidence="2">Zhou-2022a</strain>
        <tissue evidence="2">Leaf</tissue>
    </source>
</reference>
<dbReference type="Proteomes" id="UP001459277">
    <property type="component" value="Unassembled WGS sequence"/>
</dbReference>
<evidence type="ECO:0000313" key="2">
    <source>
        <dbReference type="EMBL" id="KAK9990947.1"/>
    </source>
</evidence>
<dbReference type="EMBL" id="JAZDWU010000009">
    <property type="protein sequence ID" value="KAK9990947.1"/>
    <property type="molecule type" value="Genomic_DNA"/>
</dbReference>
<protein>
    <recommendedName>
        <fullName evidence="4">Retrotransposon Copia-like N-terminal domain-containing protein</fullName>
    </recommendedName>
</protein>
<proteinExistence type="predicted"/>
<name>A0AAW2C0N6_9ROSI</name>
<feature type="region of interest" description="Disordered" evidence="1">
    <location>
        <begin position="241"/>
        <end position="276"/>
    </location>
</feature>
<sequence length="276" mass="30564">MVSELQSIPASMAKTTSASTFTIVPSTSTTMPLTSTSTSINLTNQPLLLLSNMSNMMVVKLSSSNYIVWKHQISMVLETYSMFELLDEVPLVPKKFLKDLSSTITSVLNPDYLIWKSKENALLTFISSTPTPSVLAIIVGCSLAQEVWMVLENRFSSISRSPMMTLKGEMHNDDEELLHVAIKGFSKEFSAFRSAIRTRSTKLSFDELATLLNAKEESLNEGMEIKDSTFAMAVNIAPRFDNTGGYNNHNQSNIRGRGRNNNGRGRGRGSSPNQFN</sequence>
<dbReference type="PANTHER" id="PTHR47481">
    <property type="match status" value="1"/>
</dbReference>